<dbReference type="PANTHER" id="PTHR43745">
    <property type="entry name" value="NITROREDUCTASE MJ1384-RELATED"/>
    <property type="match status" value="1"/>
</dbReference>
<organism evidence="2 3">
    <name type="scientific">Actinopolyspora xinjiangensis</name>
    <dbReference type="NCBI Taxonomy" id="405564"/>
    <lineage>
        <taxon>Bacteria</taxon>
        <taxon>Bacillati</taxon>
        <taxon>Actinomycetota</taxon>
        <taxon>Actinomycetes</taxon>
        <taxon>Actinopolysporales</taxon>
        <taxon>Actinopolysporaceae</taxon>
        <taxon>Actinopolyspora</taxon>
    </lineage>
</organism>
<dbReference type="RefSeq" id="WP_092604508.1">
    <property type="nucleotide sequence ID" value="NZ_FNJR01000019.1"/>
</dbReference>
<name>A0A1H0X0K2_9ACTN</name>
<dbReference type="InterPro" id="IPR052544">
    <property type="entry name" value="Bacteriocin_Proc_Enz"/>
</dbReference>
<evidence type="ECO:0000313" key="2">
    <source>
        <dbReference type="EMBL" id="SDP95986.1"/>
    </source>
</evidence>
<gene>
    <name evidence="2" type="ORF">SAMN04487905_1197</name>
</gene>
<dbReference type="InterPro" id="IPR020051">
    <property type="entry name" value="SagB-type_dehydrogenase"/>
</dbReference>
<dbReference type="Proteomes" id="UP000199497">
    <property type="component" value="Unassembled WGS sequence"/>
</dbReference>
<dbReference type="STRING" id="405564.SAMN04487905_1197"/>
<dbReference type="EMBL" id="FNJR01000019">
    <property type="protein sequence ID" value="SDP95986.1"/>
    <property type="molecule type" value="Genomic_DNA"/>
</dbReference>
<dbReference type="PANTHER" id="PTHR43745:SF2">
    <property type="entry name" value="NITROREDUCTASE MJ1384-RELATED"/>
    <property type="match status" value="1"/>
</dbReference>
<feature type="domain" description="Nitroreductase" evidence="1">
    <location>
        <begin position="164"/>
        <end position="347"/>
    </location>
</feature>
<dbReference type="OrthoDB" id="3723182at2"/>
<evidence type="ECO:0000259" key="1">
    <source>
        <dbReference type="Pfam" id="PF00881"/>
    </source>
</evidence>
<accession>A0A1H0X0K2</accession>
<dbReference type="AlphaFoldDB" id="A0A1H0X0K2"/>
<protein>
    <submittedName>
        <fullName evidence="2">SagB-type dehydrogenase domain-containing protein</fullName>
    </submittedName>
</protein>
<dbReference type="Pfam" id="PF00881">
    <property type="entry name" value="Nitroreductase"/>
    <property type="match status" value="1"/>
</dbReference>
<dbReference type="NCBIfam" id="TIGR03605">
    <property type="entry name" value="antibiot_sagB"/>
    <property type="match status" value="1"/>
</dbReference>
<dbReference type="InterPro" id="IPR029479">
    <property type="entry name" value="Nitroreductase"/>
</dbReference>
<dbReference type="CDD" id="cd02142">
    <property type="entry name" value="McbC_SagB-like_oxidoreductase"/>
    <property type="match status" value="1"/>
</dbReference>
<dbReference type="SUPFAM" id="SSF55469">
    <property type="entry name" value="FMN-dependent nitroreductase-like"/>
    <property type="match status" value="1"/>
</dbReference>
<reference evidence="3" key="1">
    <citation type="submission" date="2016-10" db="EMBL/GenBank/DDBJ databases">
        <authorList>
            <person name="Varghese N."/>
            <person name="Submissions S."/>
        </authorList>
    </citation>
    <scope>NUCLEOTIDE SEQUENCE [LARGE SCALE GENOMIC DNA]</scope>
    <source>
        <strain evidence="3">DSM 46732</strain>
    </source>
</reference>
<dbReference type="Gene3D" id="3.40.109.10">
    <property type="entry name" value="NADH Oxidase"/>
    <property type="match status" value="1"/>
</dbReference>
<evidence type="ECO:0000313" key="3">
    <source>
        <dbReference type="Proteomes" id="UP000199497"/>
    </source>
</evidence>
<proteinExistence type="predicted"/>
<dbReference type="InterPro" id="IPR000415">
    <property type="entry name" value="Nitroreductase-like"/>
</dbReference>
<keyword evidence="3" id="KW-1185">Reference proteome</keyword>
<dbReference type="GO" id="GO:0016491">
    <property type="term" value="F:oxidoreductase activity"/>
    <property type="evidence" value="ECO:0007669"/>
    <property type="project" value="InterPro"/>
</dbReference>
<sequence>MRLRRRRGLVCYWHGGNFVVHPHPGGDPLTMHPVAAEILSAFEEWTDPLEAAEELGHLSGESLSGAVDQLHENGLLLAEGSAEAESDERFDRQWGTWAPEASFFHYATQDVKYPDTEQPANIVSGGESDSPFVLFTGYPEADRILLPRPRCPELATPYDEVLYARRTRRDHTEEPVPLEVLSALLATVFAPVDYIDCGRCALFRRTSPAGGARQELDAYVAIRNVTGVRPGTYHYNLREHSLELLSEGFTPEDATHFCADQEWARGAAFLVVLSAVVDRLLSKYPTPRSYRVMLLDAGHLGQTFALTATALGLGPAQTGAFHDSVVAERLGLDNIGSTPLYVLAAGYPAPEQTEAPPMAEVETFRRTDLGGVAVESS</sequence>